<feature type="chain" id="PRO_5032927045" evidence="1">
    <location>
        <begin position="26"/>
        <end position="221"/>
    </location>
</feature>
<sequence length="221" mass="23554">MMTDVIGSHTIAALCFALLPVASLAQSTPSSPARPIPDTTNNNVKPLTVCEALANWKQLIGKPVAIVGRIDCGASLIDHNCFLVEDRCDRPVSSEGGVWPNQVYIMNAWEEGMLKPPSSWPKFDEAVLAQKLSLIGGSTTLGMHRSPRFKTDGSGLKYAGSVEVKDEWGIAYGTFFTATRLRKPGCDEEVGCGGFIGAPAALITLPRGLLPITRDGKVAGK</sequence>
<proteinExistence type="predicted"/>
<dbReference type="KEGG" id="pfer:IRI77_32500"/>
<name>A0A7S7SJN7_PALFE</name>
<dbReference type="EMBL" id="CP063849">
    <property type="protein sequence ID" value="QOY87429.1"/>
    <property type="molecule type" value="Genomic_DNA"/>
</dbReference>
<gene>
    <name evidence="2" type="ORF">IRI77_32500</name>
</gene>
<evidence type="ECO:0000313" key="2">
    <source>
        <dbReference type="EMBL" id="QOY87429.1"/>
    </source>
</evidence>
<protein>
    <submittedName>
        <fullName evidence="2">Uncharacterized protein</fullName>
    </submittedName>
</protein>
<accession>A0A7S7SJN7</accession>
<feature type="signal peptide" evidence="1">
    <location>
        <begin position="1"/>
        <end position="25"/>
    </location>
</feature>
<dbReference type="RefSeq" id="WP_194449098.1">
    <property type="nucleotide sequence ID" value="NZ_CP063849.1"/>
</dbReference>
<dbReference type="AlphaFoldDB" id="A0A7S7SJN7"/>
<organism evidence="2 3">
    <name type="scientific">Paludibaculum fermentans</name>
    <dbReference type="NCBI Taxonomy" id="1473598"/>
    <lineage>
        <taxon>Bacteria</taxon>
        <taxon>Pseudomonadati</taxon>
        <taxon>Acidobacteriota</taxon>
        <taxon>Terriglobia</taxon>
        <taxon>Bryobacterales</taxon>
        <taxon>Bryobacteraceae</taxon>
        <taxon>Paludibaculum</taxon>
    </lineage>
</organism>
<reference evidence="2 3" key="1">
    <citation type="submission" date="2020-10" db="EMBL/GenBank/DDBJ databases">
        <title>Complete genome sequence of Paludibaculum fermentans P105T, a facultatively anaerobic acidobacterium capable of dissimilatory Fe(III) reduction.</title>
        <authorList>
            <person name="Dedysh S.N."/>
            <person name="Beletsky A.V."/>
            <person name="Kulichevskaya I.S."/>
            <person name="Mardanov A.V."/>
            <person name="Ravin N.V."/>
        </authorList>
    </citation>
    <scope>NUCLEOTIDE SEQUENCE [LARGE SCALE GENOMIC DNA]</scope>
    <source>
        <strain evidence="2 3">P105</strain>
    </source>
</reference>
<evidence type="ECO:0000313" key="3">
    <source>
        <dbReference type="Proteomes" id="UP000593892"/>
    </source>
</evidence>
<evidence type="ECO:0000256" key="1">
    <source>
        <dbReference type="SAM" id="SignalP"/>
    </source>
</evidence>
<keyword evidence="3" id="KW-1185">Reference proteome</keyword>
<keyword evidence="1" id="KW-0732">Signal</keyword>
<dbReference type="Proteomes" id="UP000593892">
    <property type="component" value="Chromosome"/>
</dbReference>